<feature type="domain" description="Farnesoic acid O-methyl transferase" evidence="1">
    <location>
        <begin position="327"/>
        <end position="434"/>
    </location>
</feature>
<accession>A0ABM4ALT4</accession>
<dbReference type="GeneID" id="113401055"/>
<feature type="domain" description="Farnesoic acid O-methyl transferase" evidence="1">
    <location>
        <begin position="21"/>
        <end position="130"/>
    </location>
</feature>
<dbReference type="PANTHER" id="PTHR31649:SF1">
    <property type="entry name" value="FARNESOIC ACID O-METHYL TRANSFERASE DOMAIN-CONTAINING PROTEIN"/>
    <property type="match status" value="1"/>
</dbReference>
<name>A0ABM4ALT4_VANTA</name>
<dbReference type="RefSeq" id="XP_064072266.1">
    <property type="nucleotide sequence ID" value="XM_064216196.1"/>
</dbReference>
<dbReference type="SMART" id="SM00696">
    <property type="entry name" value="DM9"/>
    <property type="match status" value="4"/>
</dbReference>
<evidence type="ECO:0000259" key="1">
    <source>
        <dbReference type="Pfam" id="PF12248"/>
    </source>
</evidence>
<dbReference type="PANTHER" id="PTHR31649">
    <property type="entry name" value="AGAP009604-PA"/>
    <property type="match status" value="1"/>
</dbReference>
<reference evidence="2" key="1">
    <citation type="submission" date="2025-05" db="UniProtKB">
        <authorList>
            <consortium name="RefSeq"/>
        </authorList>
    </citation>
    <scope>NUCLEOTIDE SEQUENCE [LARGE SCALE GENOMIC DNA]</scope>
</reference>
<proteinExistence type="predicted"/>
<organism evidence="2 3">
    <name type="scientific">Vanessa tameamea</name>
    <name type="common">Kamehameha butterfly</name>
    <dbReference type="NCBI Taxonomy" id="334116"/>
    <lineage>
        <taxon>Eukaryota</taxon>
        <taxon>Metazoa</taxon>
        <taxon>Ecdysozoa</taxon>
        <taxon>Arthropoda</taxon>
        <taxon>Hexapoda</taxon>
        <taxon>Insecta</taxon>
        <taxon>Pterygota</taxon>
        <taxon>Neoptera</taxon>
        <taxon>Endopterygota</taxon>
        <taxon>Lepidoptera</taxon>
        <taxon>Glossata</taxon>
        <taxon>Ditrysia</taxon>
        <taxon>Papilionoidea</taxon>
        <taxon>Nymphalidae</taxon>
        <taxon>Nymphalinae</taxon>
        <taxon>Vanessa</taxon>
    </lineage>
</organism>
<dbReference type="Pfam" id="PF12248">
    <property type="entry name" value="Methyltransf_FA"/>
    <property type="match status" value="2"/>
</dbReference>
<dbReference type="InterPro" id="IPR006616">
    <property type="entry name" value="DM9_repeat"/>
</dbReference>
<reference evidence="3" key="2">
    <citation type="submission" date="2025-08" db="UniProtKB">
        <authorList>
            <consortium name="RefSeq"/>
        </authorList>
    </citation>
    <scope>IDENTIFICATION</scope>
    <source>
        <tissue evidence="3">Whole body</tissue>
    </source>
</reference>
<protein>
    <submittedName>
        <fullName evidence="3">Uncharacterized protein LOC113401055</fullName>
    </submittedName>
</protein>
<keyword evidence="2" id="KW-1185">Reference proteome</keyword>
<evidence type="ECO:0000313" key="3">
    <source>
        <dbReference type="RefSeq" id="XP_064072266.1"/>
    </source>
</evidence>
<dbReference type="Pfam" id="PF11901">
    <property type="entry name" value="DM9"/>
    <property type="match status" value="2"/>
</dbReference>
<gene>
    <name evidence="3" type="primary">LOC113401055</name>
</gene>
<dbReference type="Proteomes" id="UP001652626">
    <property type="component" value="Chromosome 2"/>
</dbReference>
<sequence>MGDLTDLFTSQRHQNLFYKITNGGLTFYVKGSENASIGLARTPRANGCIYWVLIGCKNSCFIVNKELRYKYRVTPYILSKLEFRKFWISWNDGYVKLGRGDDEHPIFSLKNSVQDLHYVKFSVLGHNVLYWKVFLPPQSLIASLRLPALKKVQGGKPRWVLMNKELPEDSVIGGYENETLYIMRAFHENDLTPGKFMPSMGKGYVALGGRMHEKCMFEILCGYDCVWIPVINDKIPIQAIEAGYAELGHETMYIGRALCDGYLIPGKIRPSHSVCYIPYNGIEIAKTVYEILIYPFKKKECANSFYISELHVVYFITWPKHQNIYYKVTSESLLFGIKGERNAAIGLAREPGKCSYWILIGYDQQCWIKTYNRRTCCSVHTRNILSAAKYKTFWLSWRNGKIAFGRVNSVIPILERETAVPNLQYVTFSVLDANNPLYWKCQLAPPIAKPQLLRMTGGEPHWVKAHDQLPDDAMIGGYETGVLYIIRALHMGSLTPGKFVPELGLGFVPWGGGMHEKNEFEVLCGYNCTWIRTIRNEIPVGAVEGGYSEDGHEILYVGRALCDGHLIPGKVQPSHNCCYITYNEKEIAYQEYEILILPHINPQSAHDFYLSGSGDVDNIIINPYSSDGESEDEEIYLRDDDESDMYNIF</sequence>
<evidence type="ECO:0000313" key="2">
    <source>
        <dbReference type="Proteomes" id="UP001652626"/>
    </source>
</evidence>
<dbReference type="InterPro" id="IPR022041">
    <property type="entry name" value="Methyltransf_FA"/>
</dbReference>